<organism evidence="3 4">
    <name type="scientific">Panaeolus cyanescens</name>
    <dbReference type="NCBI Taxonomy" id="181874"/>
    <lineage>
        <taxon>Eukaryota</taxon>
        <taxon>Fungi</taxon>
        <taxon>Dikarya</taxon>
        <taxon>Basidiomycota</taxon>
        <taxon>Agaricomycotina</taxon>
        <taxon>Agaricomycetes</taxon>
        <taxon>Agaricomycetidae</taxon>
        <taxon>Agaricales</taxon>
        <taxon>Agaricineae</taxon>
        <taxon>Galeropsidaceae</taxon>
        <taxon>Panaeolus</taxon>
    </lineage>
</organism>
<proteinExistence type="predicted"/>
<keyword evidence="2" id="KW-0472">Membrane</keyword>
<dbReference type="AlphaFoldDB" id="A0A409YE30"/>
<evidence type="ECO:0000313" key="4">
    <source>
        <dbReference type="Proteomes" id="UP000284842"/>
    </source>
</evidence>
<dbReference type="Gene3D" id="2.60.120.260">
    <property type="entry name" value="Galactose-binding domain-like"/>
    <property type="match status" value="2"/>
</dbReference>
<keyword evidence="4" id="KW-1185">Reference proteome</keyword>
<sequence length="470" mass="51596">MTSSGFMLLDETDPTFIYNGDWYPMEPGAALLPWLNSTSIAPKDPIDDYRGSNMSITFHGTGLALIGFGGAPDLAQRHAQITLDPGTPQVTQLPLPPLPKIYDHYQQFYTSPNLTEGIHTIHFNACEWHAFDFAIARIGPNAPILGKTLLVDDSDEQVEYLGVGWYRNDSTIEGVYPGLADPILKTSHQTSSSGDMITFRFYGTAVSLWGIFSWSRISNIIMVYTLDGAAEQRSYPVTDVSPDYDRRQDGLHFMYYSAKDLSPSLHVLTVNATVIQNTTFRFDYITYKPAFNDLASMPFIPSGPPPVSSVPVIGPSTVATPTPDKKSPLVGKIVGGFIGGFAVLALILLIVIALRLKRLRKAREQERLVSRAARPIPFHANPNNSDPSSGQRSIGKANHETIPPNVAEVPRIAGQNPRASFPRPPSYENLSGIRRASSNPANPGQSQNQNQNTALLASNTRRSYQRPLKS</sequence>
<dbReference type="STRING" id="181874.A0A409YE30"/>
<dbReference type="EMBL" id="NHTK01001263">
    <property type="protein sequence ID" value="PPR01251.1"/>
    <property type="molecule type" value="Genomic_DNA"/>
</dbReference>
<name>A0A409YE30_9AGAR</name>
<dbReference type="Proteomes" id="UP000284842">
    <property type="component" value="Unassembled WGS sequence"/>
</dbReference>
<comment type="caution">
    <text evidence="3">The sequence shown here is derived from an EMBL/GenBank/DDBJ whole genome shotgun (WGS) entry which is preliminary data.</text>
</comment>
<evidence type="ECO:0000256" key="1">
    <source>
        <dbReference type="SAM" id="MobiDB-lite"/>
    </source>
</evidence>
<keyword evidence="2" id="KW-0812">Transmembrane</keyword>
<evidence type="ECO:0000313" key="3">
    <source>
        <dbReference type="EMBL" id="PPR01251.1"/>
    </source>
</evidence>
<protein>
    <submittedName>
        <fullName evidence="3">Uncharacterized protein</fullName>
    </submittedName>
</protein>
<feature type="compositionally biased region" description="Polar residues" evidence="1">
    <location>
        <begin position="436"/>
        <end position="462"/>
    </location>
</feature>
<dbReference type="InParanoid" id="A0A409YE30"/>
<reference evidence="3 4" key="1">
    <citation type="journal article" date="2018" name="Evol. Lett.">
        <title>Horizontal gene cluster transfer increased hallucinogenic mushroom diversity.</title>
        <authorList>
            <person name="Reynolds H.T."/>
            <person name="Vijayakumar V."/>
            <person name="Gluck-Thaler E."/>
            <person name="Korotkin H.B."/>
            <person name="Matheny P.B."/>
            <person name="Slot J.C."/>
        </authorList>
    </citation>
    <scope>NUCLEOTIDE SEQUENCE [LARGE SCALE GENOMIC DNA]</scope>
    <source>
        <strain evidence="3 4">2629</strain>
    </source>
</reference>
<dbReference type="OrthoDB" id="2901006at2759"/>
<feature type="transmembrane region" description="Helical" evidence="2">
    <location>
        <begin position="333"/>
        <end position="354"/>
    </location>
</feature>
<feature type="compositionally biased region" description="Polar residues" evidence="1">
    <location>
        <begin position="381"/>
        <end position="392"/>
    </location>
</feature>
<feature type="region of interest" description="Disordered" evidence="1">
    <location>
        <begin position="373"/>
        <end position="470"/>
    </location>
</feature>
<accession>A0A409YE30</accession>
<keyword evidence="2" id="KW-1133">Transmembrane helix</keyword>
<gene>
    <name evidence="3" type="ORF">CVT24_006015</name>
</gene>
<evidence type="ECO:0000256" key="2">
    <source>
        <dbReference type="SAM" id="Phobius"/>
    </source>
</evidence>